<reference evidence="2 3" key="1">
    <citation type="submission" date="2024-04" db="EMBL/GenBank/DDBJ databases">
        <title>draft genome sequnece of Paenibacillus filicis.</title>
        <authorList>
            <person name="Kim D.-U."/>
        </authorList>
    </citation>
    <scope>NUCLEOTIDE SEQUENCE [LARGE SCALE GENOMIC DNA]</scope>
    <source>
        <strain evidence="2 3">KACC14197</strain>
    </source>
</reference>
<evidence type="ECO:0000313" key="2">
    <source>
        <dbReference type="EMBL" id="MEK8127942.1"/>
    </source>
</evidence>
<name>A0ABU9DGE3_9BACL</name>
<proteinExistence type="predicted"/>
<protein>
    <submittedName>
        <fullName evidence="2">VOC family protein</fullName>
    </submittedName>
</protein>
<feature type="domain" description="PhnB-like" evidence="1">
    <location>
        <begin position="9"/>
        <end position="129"/>
    </location>
</feature>
<dbReference type="PANTHER" id="PTHR33990">
    <property type="entry name" value="PROTEIN YJDN-RELATED"/>
    <property type="match status" value="1"/>
</dbReference>
<dbReference type="PANTHER" id="PTHR33990:SF1">
    <property type="entry name" value="PROTEIN YJDN"/>
    <property type="match status" value="1"/>
</dbReference>
<accession>A0ABU9DGE3</accession>
<dbReference type="Proteomes" id="UP001469365">
    <property type="component" value="Unassembled WGS sequence"/>
</dbReference>
<dbReference type="InterPro" id="IPR028973">
    <property type="entry name" value="PhnB-like"/>
</dbReference>
<dbReference type="EMBL" id="JBBPCC010000004">
    <property type="protein sequence ID" value="MEK8127942.1"/>
    <property type="molecule type" value="Genomic_DNA"/>
</dbReference>
<gene>
    <name evidence="2" type="ORF">WMW72_08525</name>
</gene>
<dbReference type="Gene3D" id="3.10.180.10">
    <property type="entry name" value="2,3-Dihydroxybiphenyl 1,2-Dioxygenase, domain 1"/>
    <property type="match status" value="1"/>
</dbReference>
<dbReference type="InterPro" id="IPR029068">
    <property type="entry name" value="Glyas_Bleomycin-R_OHBP_Dase"/>
</dbReference>
<organism evidence="2 3">
    <name type="scientific">Paenibacillus filicis</name>
    <dbReference type="NCBI Taxonomy" id="669464"/>
    <lineage>
        <taxon>Bacteria</taxon>
        <taxon>Bacillati</taxon>
        <taxon>Bacillota</taxon>
        <taxon>Bacilli</taxon>
        <taxon>Bacillales</taxon>
        <taxon>Paenibacillaceae</taxon>
        <taxon>Paenibacillus</taxon>
    </lineage>
</organism>
<sequence length="135" mass="15140">MAKHTTYIMSEDARTQAEFYIHAFGGELQSVMTHGEQMPDAKEELKDKVLNLSFVAAGVNFLMCDNFFGPVSYGNSLHLVMEFDTEAEAHEAFTKLSEGGQVNHPLERAFWGPLFGQIQDKFGVLWMITTATETN</sequence>
<comment type="caution">
    <text evidence="2">The sequence shown here is derived from an EMBL/GenBank/DDBJ whole genome shotgun (WGS) entry which is preliminary data.</text>
</comment>
<dbReference type="Pfam" id="PF06983">
    <property type="entry name" value="3-dmu-9_3-mt"/>
    <property type="match status" value="1"/>
</dbReference>
<evidence type="ECO:0000259" key="1">
    <source>
        <dbReference type="Pfam" id="PF06983"/>
    </source>
</evidence>
<dbReference type="CDD" id="cd06588">
    <property type="entry name" value="PhnB_like"/>
    <property type="match status" value="1"/>
</dbReference>
<keyword evidence="3" id="KW-1185">Reference proteome</keyword>
<dbReference type="RefSeq" id="WP_341415004.1">
    <property type="nucleotide sequence ID" value="NZ_JBBPCC010000004.1"/>
</dbReference>
<evidence type="ECO:0000313" key="3">
    <source>
        <dbReference type="Proteomes" id="UP001469365"/>
    </source>
</evidence>
<dbReference type="SUPFAM" id="SSF54593">
    <property type="entry name" value="Glyoxalase/Bleomycin resistance protein/Dihydroxybiphenyl dioxygenase"/>
    <property type="match status" value="1"/>
</dbReference>